<dbReference type="InterPro" id="IPR051198">
    <property type="entry name" value="BchE-like"/>
</dbReference>
<dbReference type="PANTHER" id="PTHR43409">
    <property type="entry name" value="ANAEROBIC MAGNESIUM-PROTOPORPHYRIN IX MONOMETHYL ESTER CYCLASE-RELATED"/>
    <property type="match status" value="1"/>
</dbReference>
<dbReference type="PANTHER" id="PTHR43409:SF4">
    <property type="entry name" value="RADICAL SAM SUPERFAMILY PROTEIN"/>
    <property type="match status" value="1"/>
</dbReference>
<keyword evidence="2" id="KW-0949">S-adenosyl-L-methionine</keyword>
<evidence type="ECO:0000256" key="4">
    <source>
        <dbReference type="ARBA" id="ARBA00023004"/>
    </source>
</evidence>
<dbReference type="InterPro" id="IPR006638">
    <property type="entry name" value="Elp3/MiaA/NifB-like_rSAM"/>
</dbReference>
<dbReference type="InterPro" id="IPR013785">
    <property type="entry name" value="Aldolase_TIM"/>
</dbReference>
<dbReference type="AlphaFoldDB" id="A0A136Q6T6"/>
<dbReference type="GO" id="GO:0051536">
    <property type="term" value="F:iron-sulfur cluster binding"/>
    <property type="evidence" value="ECO:0007669"/>
    <property type="project" value="UniProtKB-KW"/>
</dbReference>
<dbReference type="GO" id="GO:0003824">
    <property type="term" value="F:catalytic activity"/>
    <property type="evidence" value="ECO:0007669"/>
    <property type="project" value="InterPro"/>
</dbReference>
<dbReference type="SUPFAM" id="SSF102114">
    <property type="entry name" value="Radical SAM enzymes"/>
    <property type="match status" value="1"/>
</dbReference>
<evidence type="ECO:0000259" key="6">
    <source>
        <dbReference type="PROSITE" id="PS51918"/>
    </source>
</evidence>
<dbReference type="GO" id="GO:0046872">
    <property type="term" value="F:metal ion binding"/>
    <property type="evidence" value="ECO:0007669"/>
    <property type="project" value="UniProtKB-KW"/>
</dbReference>
<evidence type="ECO:0000256" key="2">
    <source>
        <dbReference type="ARBA" id="ARBA00022691"/>
    </source>
</evidence>
<sequence length="255" mass="28371">MYKDKRFHIRPVEDVLADLAEMARLYPGVRRIFLADGDALILPSEKLLALLSHIRTLFPACTRVAVYGSPRSILQKTARELKELRAAGLGIVYLGLESGNNEVLRRIRKGVTAEEITAAGLRVRESGILLSITAVNGLGGKELWREHAAGTGRVFTTVKPDYIGLLTLMLEEGTPLCADVREGRFQVLTPEEAARETLVMLEHMDCEGSIFRSNHASNYVPLGGTLNQDRPAMIRALKDALEGRRAYKKEYLRML</sequence>
<accession>A0A136Q6T6</accession>
<dbReference type="Pfam" id="PF04055">
    <property type="entry name" value="Radical_SAM"/>
    <property type="match status" value="1"/>
</dbReference>
<dbReference type="PATRIC" id="fig|626937.4.peg.751"/>
<keyword evidence="5" id="KW-0411">Iron-sulfur</keyword>
<keyword evidence="8" id="KW-1185">Reference proteome</keyword>
<proteinExistence type="predicted"/>
<evidence type="ECO:0000313" key="7">
    <source>
        <dbReference type="EMBL" id="KXK66360.1"/>
    </source>
</evidence>
<comment type="cofactor">
    <cofactor evidence="1">
        <name>[4Fe-4S] cluster</name>
        <dbReference type="ChEBI" id="CHEBI:49883"/>
    </cofactor>
</comment>
<comment type="caution">
    <text evidence="7">The sequence shown here is derived from an EMBL/GenBank/DDBJ whole genome shotgun (WGS) entry which is preliminary data.</text>
</comment>
<evidence type="ECO:0000313" key="8">
    <source>
        <dbReference type="Proteomes" id="UP000070366"/>
    </source>
</evidence>
<dbReference type="PROSITE" id="PS51918">
    <property type="entry name" value="RADICAL_SAM"/>
    <property type="match status" value="1"/>
</dbReference>
<evidence type="ECO:0000256" key="1">
    <source>
        <dbReference type="ARBA" id="ARBA00001966"/>
    </source>
</evidence>
<dbReference type="CDD" id="cd01335">
    <property type="entry name" value="Radical_SAM"/>
    <property type="match status" value="1"/>
</dbReference>
<dbReference type="SMART" id="SM00729">
    <property type="entry name" value="Elp3"/>
    <property type="match status" value="1"/>
</dbReference>
<organism evidence="7 8">
    <name type="scientific">Christensenella minuta</name>
    <dbReference type="NCBI Taxonomy" id="626937"/>
    <lineage>
        <taxon>Bacteria</taxon>
        <taxon>Bacillati</taxon>
        <taxon>Bacillota</taxon>
        <taxon>Clostridia</taxon>
        <taxon>Christensenellales</taxon>
        <taxon>Christensenellaceae</taxon>
        <taxon>Christensenella</taxon>
    </lineage>
</organism>
<reference evidence="7 8" key="1">
    <citation type="submission" date="2016-02" db="EMBL/GenBank/DDBJ databases">
        <authorList>
            <person name="Wen L."/>
            <person name="He K."/>
            <person name="Yang H."/>
        </authorList>
    </citation>
    <scope>NUCLEOTIDE SEQUENCE [LARGE SCALE GENOMIC DNA]</scope>
    <source>
        <strain evidence="7 8">DSM 22607</strain>
    </source>
</reference>
<dbReference type="InterPro" id="IPR007197">
    <property type="entry name" value="rSAM"/>
</dbReference>
<evidence type="ECO:0000256" key="5">
    <source>
        <dbReference type="ARBA" id="ARBA00023014"/>
    </source>
</evidence>
<keyword evidence="4" id="KW-0408">Iron</keyword>
<keyword evidence="3" id="KW-0479">Metal-binding</keyword>
<dbReference type="STRING" id="626937.HMPREF3293_00765"/>
<dbReference type="InterPro" id="IPR058240">
    <property type="entry name" value="rSAM_sf"/>
</dbReference>
<evidence type="ECO:0000256" key="3">
    <source>
        <dbReference type="ARBA" id="ARBA00022723"/>
    </source>
</evidence>
<protein>
    <submittedName>
        <fullName evidence="7">Putative bacteriochlorophyll 4-vinyl reductase</fullName>
    </submittedName>
</protein>
<name>A0A136Q6T6_9FIRM</name>
<dbReference type="Gene3D" id="3.20.20.70">
    <property type="entry name" value="Aldolase class I"/>
    <property type="match status" value="1"/>
</dbReference>
<dbReference type="Proteomes" id="UP000070366">
    <property type="component" value="Unassembled WGS sequence"/>
</dbReference>
<feature type="domain" description="Radical SAM core" evidence="6">
    <location>
        <begin position="1"/>
        <end position="207"/>
    </location>
</feature>
<gene>
    <name evidence="7" type="ORF">HMPREF3293_00765</name>
</gene>
<dbReference type="EMBL" id="LSZW01000046">
    <property type="protein sequence ID" value="KXK66360.1"/>
    <property type="molecule type" value="Genomic_DNA"/>
</dbReference>